<evidence type="ECO:0000256" key="3">
    <source>
        <dbReference type="PIRNR" id="PIRNR006223"/>
    </source>
</evidence>
<dbReference type="Pfam" id="PF04358">
    <property type="entry name" value="DsrC"/>
    <property type="match status" value="1"/>
</dbReference>
<dbReference type="InterPro" id="IPR043163">
    <property type="entry name" value="DsrC-like_N"/>
</dbReference>
<comment type="subcellular location">
    <subcellularLocation>
        <location evidence="1">Cytoplasm</location>
    </subcellularLocation>
</comment>
<dbReference type="InterPro" id="IPR025526">
    <property type="entry name" value="DsrC-like_dom_sf"/>
</dbReference>
<dbReference type="Gene3D" id="1.10.10.370">
    <property type="entry name" value="DsrC-like protein, C-terminal domain"/>
    <property type="match status" value="1"/>
</dbReference>
<dbReference type="PIRSF" id="PIRSF006223">
    <property type="entry name" value="DsrC_TusE"/>
    <property type="match status" value="1"/>
</dbReference>
<comment type="caution">
    <text evidence="4">The sequence shown here is derived from an EMBL/GenBank/DDBJ whole genome shotgun (WGS) entry which is preliminary data.</text>
</comment>
<sequence>MSIIVNGKTINLDEEGFLVNLEDWDEDVAEHLAKNEGLEISTEHSLLIHKAREFYLEKQNTPSTREVIHMIADNLGQDPIVDRRSIDKYLYQLFPHGPDKQLAKLAGLPKPLPSDTEA</sequence>
<dbReference type="AlphaFoldDB" id="A0A7Z0VNM8"/>
<dbReference type="GO" id="GO:0097163">
    <property type="term" value="F:sulfur carrier activity"/>
    <property type="evidence" value="ECO:0007669"/>
    <property type="project" value="TreeGrafter"/>
</dbReference>
<dbReference type="InterPro" id="IPR042072">
    <property type="entry name" value="DsrC-like_C"/>
</dbReference>
<dbReference type="Gene3D" id="3.30.1420.10">
    <property type="match status" value="1"/>
</dbReference>
<dbReference type="PANTHER" id="PTHR37010:SF1">
    <property type="entry name" value="SULFURTRANSFERASE TUSE"/>
    <property type="match status" value="1"/>
</dbReference>
<evidence type="ECO:0000256" key="2">
    <source>
        <dbReference type="ARBA" id="ARBA00022490"/>
    </source>
</evidence>
<keyword evidence="2" id="KW-0963">Cytoplasm</keyword>
<organism evidence="4 5">
    <name type="scientific">Candidatus Thiodiazotropha endolucinida</name>
    <dbReference type="NCBI Taxonomy" id="1655433"/>
    <lineage>
        <taxon>Bacteria</taxon>
        <taxon>Pseudomonadati</taxon>
        <taxon>Pseudomonadota</taxon>
        <taxon>Gammaproteobacteria</taxon>
        <taxon>Chromatiales</taxon>
        <taxon>Sedimenticolaceae</taxon>
        <taxon>Candidatus Thiodiazotropha</taxon>
    </lineage>
</organism>
<reference evidence="4 5" key="1">
    <citation type="submission" date="2016-06" db="EMBL/GenBank/DDBJ databases">
        <title>Genome sequence of endosymbiont of Candidatus Endolucinida thiodiazotropha.</title>
        <authorList>
            <person name="Poehlein A."/>
            <person name="Koenig S."/>
            <person name="Heiden S.E."/>
            <person name="Thuermer A."/>
            <person name="Voget S."/>
            <person name="Daniel R."/>
            <person name="Markert S."/>
            <person name="Gros O."/>
            <person name="Schweder T."/>
        </authorList>
    </citation>
    <scope>NUCLEOTIDE SEQUENCE [LARGE SCALE GENOMIC DNA]</scope>
    <source>
        <strain evidence="4 5">COS</strain>
    </source>
</reference>
<dbReference type="GO" id="GO:0016740">
    <property type="term" value="F:transferase activity"/>
    <property type="evidence" value="ECO:0007669"/>
    <property type="project" value="UniProtKB-KW"/>
</dbReference>
<dbReference type="GO" id="GO:0002143">
    <property type="term" value="P:tRNA wobble position uridine thiolation"/>
    <property type="evidence" value="ECO:0007669"/>
    <property type="project" value="TreeGrafter"/>
</dbReference>
<gene>
    <name evidence="4" type="primary">tusE_2</name>
    <name evidence="4" type="ORF">CODIS_05460</name>
</gene>
<dbReference type="EC" id="2.8.1.-" evidence="3"/>
<keyword evidence="5" id="KW-1185">Reference proteome</keyword>
<dbReference type="GO" id="GO:0005737">
    <property type="term" value="C:cytoplasm"/>
    <property type="evidence" value="ECO:0007669"/>
    <property type="project" value="UniProtKB-SubCell"/>
</dbReference>
<accession>A0A7Z0VNM8</accession>
<name>A0A7Z0VNM8_9GAMM</name>
<dbReference type="InterPro" id="IPR007453">
    <property type="entry name" value="DsrC/TusE"/>
</dbReference>
<keyword evidence="3 4" id="KW-0808">Transferase</keyword>
<dbReference type="RefSeq" id="WP_069121428.1">
    <property type="nucleotide sequence ID" value="NZ_MARB01000003.1"/>
</dbReference>
<comment type="function">
    <text evidence="3">Part of a sulfur-relay system.</text>
</comment>
<comment type="similarity">
    <text evidence="3">Belongs to the dsrC/tusE family.</text>
</comment>
<dbReference type="NCBIfam" id="TIGR03342">
    <property type="entry name" value="dsrC_tusE_dsvC"/>
    <property type="match status" value="1"/>
</dbReference>
<dbReference type="SUPFAM" id="SSF69721">
    <property type="entry name" value="DsrC, the gamma subunit of dissimilatory sulfite reductase"/>
    <property type="match status" value="1"/>
</dbReference>
<dbReference type="PANTHER" id="PTHR37010">
    <property type="entry name" value="SULFURTRANSFERASE TUSE"/>
    <property type="match status" value="1"/>
</dbReference>
<dbReference type="EMBL" id="MARB01000003">
    <property type="protein sequence ID" value="ODJ88935.1"/>
    <property type="molecule type" value="Genomic_DNA"/>
</dbReference>
<evidence type="ECO:0000313" key="5">
    <source>
        <dbReference type="Proteomes" id="UP000094769"/>
    </source>
</evidence>
<evidence type="ECO:0000313" key="4">
    <source>
        <dbReference type="EMBL" id="ODJ88935.1"/>
    </source>
</evidence>
<dbReference type="Proteomes" id="UP000094769">
    <property type="component" value="Unassembled WGS sequence"/>
</dbReference>
<evidence type="ECO:0000256" key="1">
    <source>
        <dbReference type="ARBA" id="ARBA00004496"/>
    </source>
</evidence>
<proteinExistence type="inferred from homology"/>
<protein>
    <recommendedName>
        <fullName evidence="3">Sulfurtransferase</fullName>
        <ecNumber evidence="3">2.8.1.-</ecNumber>
    </recommendedName>
</protein>